<dbReference type="Pfam" id="PF00027">
    <property type="entry name" value="cNMP_binding"/>
    <property type="match status" value="1"/>
</dbReference>
<name>A0A073IQ02_9BACT</name>
<dbReference type="eggNOG" id="COG0664">
    <property type="taxonomic scope" value="Bacteria"/>
</dbReference>
<dbReference type="InterPro" id="IPR018490">
    <property type="entry name" value="cNMP-bd_dom_sf"/>
</dbReference>
<dbReference type="OrthoDB" id="9774616at2"/>
<proteinExistence type="predicted"/>
<dbReference type="Proteomes" id="UP000027665">
    <property type="component" value="Unassembled WGS sequence"/>
</dbReference>
<sequence length="220" mass="24356">MRENIDVIKNSRLFAGIAEESIAAMLNCLSVRCEKFSKNDFIMRDGKHTDSLGMLLSGAALVIREDYMGNRNIIANVAPGEIFAESYVCAEGAPLGVSVTAAKPSSVMFLGARRVLSVCSSACEFHLRIVRNLLSVLAEKNLSFSDKLTHVAYRTIRGKVLSYLHARSQAAGADEFEIPFDRQELADYLFVDRSALSAELGKLRAEGLIDFRKNRFSLKR</sequence>
<dbReference type="Gene3D" id="2.60.120.10">
    <property type="entry name" value="Jelly Rolls"/>
    <property type="match status" value="1"/>
</dbReference>
<dbReference type="STRING" id="2754.EH55_08245"/>
<protein>
    <submittedName>
        <fullName evidence="6">Crp/Fnr family transcriptional regulator</fullName>
    </submittedName>
</protein>
<reference evidence="6 7" key="1">
    <citation type="submission" date="2014-04" db="EMBL/GenBank/DDBJ databases">
        <title>Draft Genome Sequence of Synergistes jonesii.</title>
        <authorList>
            <person name="Coil D.A."/>
            <person name="Eisen J.A."/>
            <person name="Holland-Moritz H.E."/>
        </authorList>
    </citation>
    <scope>NUCLEOTIDE SEQUENCE [LARGE SCALE GENOMIC DNA]</scope>
    <source>
        <strain evidence="6 7">78-1</strain>
    </source>
</reference>
<organism evidence="6 7">
    <name type="scientific">Synergistes jonesii</name>
    <dbReference type="NCBI Taxonomy" id="2754"/>
    <lineage>
        <taxon>Bacteria</taxon>
        <taxon>Thermotogati</taxon>
        <taxon>Synergistota</taxon>
        <taxon>Synergistia</taxon>
        <taxon>Synergistales</taxon>
        <taxon>Synergistaceae</taxon>
        <taxon>Synergistes</taxon>
    </lineage>
</organism>
<dbReference type="InterPro" id="IPR012318">
    <property type="entry name" value="HTH_CRP"/>
</dbReference>
<dbReference type="GeneID" id="90984216"/>
<keyword evidence="7" id="KW-1185">Reference proteome</keyword>
<dbReference type="PROSITE" id="PS51063">
    <property type="entry name" value="HTH_CRP_2"/>
    <property type="match status" value="1"/>
</dbReference>
<dbReference type="AlphaFoldDB" id="A0A073IQ02"/>
<dbReference type="InterPro" id="IPR000595">
    <property type="entry name" value="cNMP-bd_dom"/>
</dbReference>
<dbReference type="CDD" id="cd00038">
    <property type="entry name" value="CAP_ED"/>
    <property type="match status" value="1"/>
</dbReference>
<evidence type="ECO:0000256" key="3">
    <source>
        <dbReference type="ARBA" id="ARBA00023163"/>
    </source>
</evidence>
<accession>A0A073IQ02</accession>
<keyword evidence="1" id="KW-0805">Transcription regulation</keyword>
<gene>
    <name evidence="6" type="ORF">EH55_08245</name>
</gene>
<dbReference type="SUPFAM" id="SSF51206">
    <property type="entry name" value="cAMP-binding domain-like"/>
    <property type="match status" value="1"/>
</dbReference>
<evidence type="ECO:0000313" key="6">
    <source>
        <dbReference type="EMBL" id="KEJ91655.1"/>
    </source>
</evidence>
<evidence type="ECO:0000259" key="4">
    <source>
        <dbReference type="PROSITE" id="PS50042"/>
    </source>
</evidence>
<evidence type="ECO:0000256" key="2">
    <source>
        <dbReference type="ARBA" id="ARBA00023125"/>
    </source>
</evidence>
<dbReference type="PROSITE" id="PS50042">
    <property type="entry name" value="CNMP_BINDING_3"/>
    <property type="match status" value="1"/>
</dbReference>
<comment type="caution">
    <text evidence="6">The sequence shown here is derived from an EMBL/GenBank/DDBJ whole genome shotgun (WGS) entry which is preliminary data.</text>
</comment>
<dbReference type="InterPro" id="IPR014710">
    <property type="entry name" value="RmlC-like_jellyroll"/>
</dbReference>
<keyword evidence="2" id="KW-0238">DNA-binding</keyword>
<dbReference type="SMART" id="SM00100">
    <property type="entry name" value="cNMP"/>
    <property type="match status" value="1"/>
</dbReference>
<dbReference type="RefSeq" id="WP_037977523.1">
    <property type="nucleotide sequence ID" value="NZ_JMKI01000038.1"/>
</dbReference>
<feature type="domain" description="Cyclic nucleotide-binding" evidence="4">
    <location>
        <begin position="13"/>
        <end position="136"/>
    </location>
</feature>
<dbReference type="InterPro" id="IPR036390">
    <property type="entry name" value="WH_DNA-bd_sf"/>
</dbReference>
<evidence type="ECO:0000256" key="1">
    <source>
        <dbReference type="ARBA" id="ARBA00023015"/>
    </source>
</evidence>
<evidence type="ECO:0000259" key="5">
    <source>
        <dbReference type="PROSITE" id="PS51063"/>
    </source>
</evidence>
<feature type="domain" description="HTH crp-type" evidence="5">
    <location>
        <begin position="154"/>
        <end position="220"/>
    </location>
</feature>
<dbReference type="EMBL" id="JMKI01000038">
    <property type="protein sequence ID" value="KEJ91655.1"/>
    <property type="molecule type" value="Genomic_DNA"/>
</dbReference>
<dbReference type="SUPFAM" id="SSF46785">
    <property type="entry name" value="Winged helix' DNA-binding domain"/>
    <property type="match status" value="1"/>
</dbReference>
<dbReference type="GO" id="GO:0003677">
    <property type="term" value="F:DNA binding"/>
    <property type="evidence" value="ECO:0007669"/>
    <property type="project" value="UniProtKB-KW"/>
</dbReference>
<dbReference type="Pfam" id="PF13545">
    <property type="entry name" value="HTH_Crp_2"/>
    <property type="match status" value="1"/>
</dbReference>
<dbReference type="GO" id="GO:0006355">
    <property type="term" value="P:regulation of DNA-templated transcription"/>
    <property type="evidence" value="ECO:0007669"/>
    <property type="project" value="InterPro"/>
</dbReference>
<evidence type="ECO:0000313" key="7">
    <source>
        <dbReference type="Proteomes" id="UP000027665"/>
    </source>
</evidence>
<keyword evidence="3" id="KW-0804">Transcription</keyword>